<feature type="transmembrane region" description="Helical" evidence="11">
    <location>
        <begin position="24"/>
        <end position="44"/>
    </location>
</feature>
<keyword evidence="10 11" id="KW-0472">Membrane</keyword>
<keyword evidence="6 11" id="KW-1133">Transmembrane helix</keyword>
<keyword evidence="9" id="KW-0443">Lipid metabolism</keyword>
<keyword evidence="7" id="KW-0560">Oxidoreductase</keyword>
<dbReference type="CDD" id="cd03505">
    <property type="entry name" value="Delta9-FADS-like"/>
    <property type="match status" value="1"/>
</dbReference>
<evidence type="ECO:0000256" key="6">
    <source>
        <dbReference type="ARBA" id="ARBA00022989"/>
    </source>
</evidence>
<keyword evidence="4 11" id="KW-0812">Transmembrane</keyword>
<dbReference type="Pfam" id="PF00487">
    <property type="entry name" value="FA_desaturase"/>
    <property type="match status" value="1"/>
</dbReference>
<dbReference type="GO" id="GO:0016020">
    <property type="term" value="C:membrane"/>
    <property type="evidence" value="ECO:0007669"/>
    <property type="project" value="UniProtKB-SubCell"/>
</dbReference>
<dbReference type="GO" id="GO:0016717">
    <property type="term" value="F:oxidoreductase activity, acting on paired donors, with oxidation of a pair of donors resulting in the reduction of molecular oxygen to two molecules of water"/>
    <property type="evidence" value="ECO:0007669"/>
    <property type="project" value="InterPro"/>
</dbReference>
<dbReference type="PRINTS" id="PR00075">
    <property type="entry name" value="FACDDSATRASE"/>
</dbReference>
<evidence type="ECO:0000256" key="3">
    <source>
        <dbReference type="ARBA" id="ARBA00008749"/>
    </source>
</evidence>
<evidence type="ECO:0000313" key="13">
    <source>
        <dbReference type="EMBL" id="KJH71717.1"/>
    </source>
</evidence>
<comment type="caution">
    <text evidence="13">The sequence shown here is derived from an EMBL/GenBank/DDBJ whole genome shotgun (WGS) entry which is preliminary data.</text>
</comment>
<comment type="subcellular location">
    <subcellularLocation>
        <location evidence="2">Membrane</location>
        <topology evidence="2">Multi-pass membrane protein</topology>
    </subcellularLocation>
</comment>
<evidence type="ECO:0000256" key="1">
    <source>
        <dbReference type="ARBA" id="ARBA00001954"/>
    </source>
</evidence>
<accession>A0A0D8ZTM9</accession>
<gene>
    <name evidence="13" type="ORF">UH38_11485</name>
</gene>
<dbReference type="STRING" id="1618023.UH38_11485"/>
<name>A0A0D8ZTM9_9CYAN</name>
<comment type="similarity">
    <text evidence="3">Belongs to the fatty acid desaturase type 2 family.</text>
</comment>
<keyword evidence="8" id="KW-0408">Iron</keyword>
<evidence type="ECO:0000256" key="2">
    <source>
        <dbReference type="ARBA" id="ARBA00004141"/>
    </source>
</evidence>
<evidence type="ECO:0000313" key="14">
    <source>
        <dbReference type="Proteomes" id="UP000032452"/>
    </source>
</evidence>
<dbReference type="InterPro" id="IPR005804">
    <property type="entry name" value="FA_desaturase_dom"/>
</dbReference>
<evidence type="ECO:0000259" key="12">
    <source>
        <dbReference type="Pfam" id="PF00487"/>
    </source>
</evidence>
<feature type="transmembrane region" description="Helical" evidence="11">
    <location>
        <begin position="92"/>
        <end position="111"/>
    </location>
</feature>
<keyword evidence="5" id="KW-0276">Fatty acid metabolism</keyword>
<dbReference type="Proteomes" id="UP000032452">
    <property type="component" value="Unassembled WGS sequence"/>
</dbReference>
<feature type="domain" description="Fatty acid desaturase" evidence="12">
    <location>
        <begin position="59"/>
        <end position="279"/>
    </location>
</feature>
<dbReference type="PANTHER" id="PTHR11351:SF3">
    <property type="entry name" value="BLL4393 PROTEIN"/>
    <property type="match status" value="1"/>
</dbReference>
<sequence>MLPIASSPLPSQKLTIANDYLQNIYRRVALVTVTIPCLGVVAAIELLWNLGIGAVEIGLLLGMYAVTTFGVEVGFHRHFSHHAFQTTTSIKVILAILGAMAAQGGVVYWVAHHRRHHQYADVPGDPHSPHLHENSLRGLWHAHLGWTLNGEVTNSMVFARDLLRDPVIAKVNQLQQVWVILGLAIPTIIGGLLTMTWMGAFEGLIWGGLVRIFLAHQVINSTNSICHLYGSRPFDSSDRSANNLWLAIPSWGQSWHNNHHAFPNSAVVGLDWWQIDLGGWVIRLLEKSGLAWNVKVPTASLIEAKRSI</sequence>
<dbReference type="EMBL" id="JYON01000010">
    <property type="protein sequence ID" value="KJH71717.1"/>
    <property type="molecule type" value="Genomic_DNA"/>
</dbReference>
<reference evidence="13 14" key="1">
    <citation type="submission" date="2015-02" db="EMBL/GenBank/DDBJ databases">
        <title>Draft genome of a novel marine cyanobacterium (Chroococcales) isolated from South Atlantic Ocean.</title>
        <authorList>
            <person name="Rigonato J."/>
            <person name="Alvarenga D.O."/>
            <person name="Branco L.H."/>
            <person name="Varani A.M."/>
            <person name="Brandini F.P."/>
            <person name="Fiore M.F."/>
        </authorList>
    </citation>
    <scope>NUCLEOTIDE SEQUENCE [LARGE SCALE GENOMIC DNA]</scope>
    <source>
        <strain evidence="13 14">CENA595</strain>
    </source>
</reference>
<evidence type="ECO:0000256" key="10">
    <source>
        <dbReference type="ARBA" id="ARBA00023136"/>
    </source>
</evidence>
<evidence type="ECO:0000256" key="5">
    <source>
        <dbReference type="ARBA" id="ARBA00022832"/>
    </source>
</evidence>
<organism evidence="13 14">
    <name type="scientific">Aliterella atlantica CENA595</name>
    <dbReference type="NCBI Taxonomy" id="1618023"/>
    <lineage>
        <taxon>Bacteria</taxon>
        <taxon>Bacillati</taxon>
        <taxon>Cyanobacteriota</taxon>
        <taxon>Cyanophyceae</taxon>
        <taxon>Chroococcidiopsidales</taxon>
        <taxon>Aliterellaceae</taxon>
        <taxon>Aliterella</taxon>
    </lineage>
</organism>
<dbReference type="GO" id="GO:0006631">
    <property type="term" value="P:fatty acid metabolic process"/>
    <property type="evidence" value="ECO:0007669"/>
    <property type="project" value="UniProtKB-KW"/>
</dbReference>
<dbReference type="PATRIC" id="fig|1618023.3.peg.4124"/>
<keyword evidence="14" id="KW-1185">Reference proteome</keyword>
<evidence type="ECO:0000256" key="8">
    <source>
        <dbReference type="ARBA" id="ARBA00023004"/>
    </source>
</evidence>
<evidence type="ECO:0000256" key="7">
    <source>
        <dbReference type="ARBA" id="ARBA00023002"/>
    </source>
</evidence>
<feature type="transmembrane region" description="Helical" evidence="11">
    <location>
        <begin position="177"/>
        <end position="201"/>
    </location>
</feature>
<feature type="transmembrane region" description="Helical" evidence="11">
    <location>
        <begin position="50"/>
        <end position="71"/>
    </location>
</feature>
<evidence type="ECO:0000256" key="9">
    <source>
        <dbReference type="ARBA" id="ARBA00023098"/>
    </source>
</evidence>
<dbReference type="InterPro" id="IPR015876">
    <property type="entry name" value="Acyl-CoA_DS"/>
</dbReference>
<protein>
    <submittedName>
        <fullName evidence="13">Fatty acid desaturase</fullName>
    </submittedName>
</protein>
<dbReference type="AlphaFoldDB" id="A0A0D8ZTM9"/>
<comment type="cofactor">
    <cofactor evidence="1">
        <name>Fe(2+)</name>
        <dbReference type="ChEBI" id="CHEBI:29033"/>
    </cofactor>
</comment>
<evidence type="ECO:0000256" key="11">
    <source>
        <dbReference type="SAM" id="Phobius"/>
    </source>
</evidence>
<proteinExistence type="inferred from homology"/>
<dbReference type="PANTHER" id="PTHR11351">
    <property type="entry name" value="ACYL-COA DESATURASE"/>
    <property type="match status" value="1"/>
</dbReference>
<dbReference type="OrthoDB" id="19906at2"/>
<evidence type="ECO:0000256" key="4">
    <source>
        <dbReference type="ARBA" id="ARBA00022692"/>
    </source>
</evidence>